<evidence type="ECO:0000313" key="5">
    <source>
        <dbReference type="Proteomes" id="UP000077381"/>
    </source>
</evidence>
<dbReference type="InterPro" id="IPR013094">
    <property type="entry name" value="AB_hydrolase_3"/>
</dbReference>
<dbReference type="AlphaFoldDB" id="A0A177HSL2"/>
<name>A0A177HSL2_9ACTN</name>
<dbReference type="RefSeq" id="WP_078067193.1">
    <property type="nucleotide sequence ID" value="NZ_LOHS01000076.1"/>
</dbReference>
<dbReference type="EMBL" id="LOHS01000076">
    <property type="protein sequence ID" value="OAH13457.1"/>
    <property type="molecule type" value="Genomic_DNA"/>
</dbReference>
<evidence type="ECO:0000256" key="1">
    <source>
        <dbReference type="ARBA" id="ARBA00022801"/>
    </source>
</evidence>
<dbReference type="InterPro" id="IPR029058">
    <property type="entry name" value="AB_hydrolase_fold"/>
</dbReference>
<comment type="caution">
    <text evidence="4">The sequence shown here is derived from an EMBL/GenBank/DDBJ whole genome shotgun (WGS) entry which is preliminary data.</text>
</comment>
<accession>A0A177HSL2</accession>
<dbReference type="ESTHER" id="9actn-a0a177hsl2">
    <property type="family name" value="Hormone-sensitive_lipase_like"/>
</dbReference>
<keyword evidence="1 4" id="KW-0378">Hydrolase</keyword>
<dbReference type="Proteomes" id="UP000077381">
    <property type="component" value="Unassembled WGS sequence"/>
</dbReference>
<feature type="region of interest" description="Disordered" evidence="2">
    <location>
        <begin position="1"/>
        <end position="28"/>
    </location>
</feature>
<dbReference type="PATRIC" id="fig|1716141.3.peg.3293"/>
<evidence type="ECO:0000259" key="3">
    <source>
        <dbReference type="Pfam" id="PF07859"/>
    </source>
</evidence>
<evidence type="ECO:0000313" key="4">
    <source>
        <dbReference type="EMBL" id="OAH13457.1"/>
    </source>
</evidence>
<dbReference type="Pfam" id="PF07859">
    <property type="entry name" value="Abhydrolase_3"/>
    <property type="match status" value="1"/>
</dbReference>
<reference evidence="4 5" key="1">
    <citation type="submission" date="2015-12" db="EMBL/GenBank/DDBJ databases">
        <title>Genome sequence of Streptomyces sp. G25.</title>
        <authorList>
            <person name="Poehlein A."/>
            <person name="Roettig A."/>
            <person name="Hiessl S."/>
            <person name="Hauschild P."/>
            <person name="Schauer J."/>
            <person name="Madkour M.H."/>
            <person name="Al-Ansari A.M."/>
            <person name="Almakishah N.H."/>
            <person name="Steinbuechel A."/>
            <person name="Daniel R."/>
        </authorList>
    </citation>
    <scope>NUCLEOTIDE SEQUENCE [LARGE SCALE GENOMIC DNA]</scope>
    <source>
        <strain evidence="5">G25(2015)</strain>
    </source>
</reference>
<feature type="domain" description="Alpha/beta hydrolase fold-3" evidence="3">
    <location>
        <begin position="109"/>
        <end position="315"/>
    </location>
</feature>
<dbReference type="GO" id="GO:0106435">
    <property type="term" value="F:carboxylesterase activity"/>
    <property type="evidence" value="ECO:0007669"/>
    <property type="project" value="UniProtKB-EC"/>
</dbReference>
<dbReference type="OrthoDB" id="128186at2"/>
<feature type="compositionally biased region" description="Low complexity" evidence="2">
    <location>
        <begin position="7"/>
        <end position="21"/>
    </location>
</feature>
<dbReference type="EC" id="3.1.1.1" evidence="4"/>
<sequence length="342" mass="35941">MTAEPTASAAPLDASPADAGPVYPPPPFDPELAAALELIGEQIPPGFTPEMIPAMREGSVAFQVSDEELQRNGAFQVEEREVPGPDGAPDVSLLICRPTDASGPLPAVYHIHGGGMILGNNRLGVTEALDWAEELGLVVVSVEYRLAPEHPYPAGIEDCYAGLVWTAGNAKELGIDPDRMLVAGASAGGGLAAALALLARDRGGPELIGQMLMCPMLDDRNDSVSARQMAGRGVWDRTANESGWGALLGEARGGPDVSPYAAPARATDLSGLPPALIDVGSAETFRDEDIAYAGRLWQAGGRAELHVWPGGFHGFDGFAPQVPISQECRATRLRWLRRLLGA</sequence>
<keyword evidence="5" id="KW-1185">Reference proteome</keyword>
<organism evidence="4 5">
    <name type="scientific">Streptomyces jeddahensis</name>
    <dbReference type="NCBI Taxonomy" id="1716141"/>
    <lineage>
        <taxon>Bacteria</taxon>
        <taxon>Bacillati</taxon>
        <taxon>Actinomycetota</taxon>
        <taxon>Actinomycetes</taxon>
        <taxon>Kitasatosporales</taxon>
        <taxon>Streptomycetaceae</taxon>
        <taxon>Streptomyces</taxon>
    </lineage>
</organism>
<gene>
    <name evidence="4" type="primary">nlhH_4</name>
    <name evidence="4" type="ORF">STSP_31350</name>
</gene>
<dbReference type="InterPro" id="IPR050300">
    <property type="entry name" value="GDXG_lipolytic_enzyme"/>
</dbReference>
<dbReference type="Gene3D" id="3.40.50.1820">
    <property type="entry name" value="alpha/beta hydrolase"/>
    <property type="match status" value="1"/>
</dbReference>
<dbReference type="PANTHER" id="PTHR48081:SF8">
    <property type="entry name" value="ALPHA_BETA HYDROLASE FOLD-3 DOMAIN-CONTAINING PROTEIN-RELATED"/>
    <property type="match status" value="1"/>
</dbReference>
<evidence type="ECO:0000256" key="2">
    <source>
        <dbReference type="SAM" id="MobiDB-lite"/>
    </source>
</evidence>
<dbReference type="SUPFAM" id="SSF53474">
    <property type="entry name" value="alpha/beta-Hydrolases"/>
    <property type="match status" value="1"/>
</dbReference>
<protein>
    <submittedName>
        <fullName evidence="4">Carboxylesterase NlhH</fullName>
        <ecNumber evidence="4">3.1.1.1</ecNumber>
    </submittedName>
</protein>
<dbReference type="STRING" id="1716141.STSP_31350"/>
<dbReference type="PANTHER" id="PTHR48081">
    <property type="entry name" value="AB HYDROLASE SUPERFAMILY PROTEIN C4A8.06C"/>
    <property type="match status" value="1"/>
</dbReference>
<proteinExistence type="predicted"/>